<dbReference type="Proteomes" id="UP000308230">
    <property type="component" value="Unassembled WGS sequence"/>
</dbReference>
<dbReference type="AlphaFoldDB" id="A0A5R9F5Q3"/>
<accession>A0A5R9F5Q3</accession>
<gene>
    <name evidence="2" type="ORF">FCL54_07460</name>
</gene>
<sequence>MYVQEVCKMPENKTLSREKVNEFKSFVKSHPGLIKLVREDKKTWKEIFEEWLLLGEEDEVWEKYRSKRVMDEDEPEPETNKAGLGSFLSMLQSINFKEIQSQIDQFSGTVSSIKQILSEIQPVRKPQNLPDQNMRQFGYQQDFQQFPPQESPFPFRRD</sequence>
<reference evidence="2 3" key="1">
    <citation type="submission" date="2019-04" db="EMBL/GenBank/DDBJ databases">
        <title>Bacillus caeni sp. nov., a bacterium isolated from mangrove sediment.</title>
        <authorList>
            <person name="Huang H."/>
            <person name="Mo K."/>
            <person name="Hu Y."/>
        </authorList>
    </citation>
    <scope>NUCLEOTIDE SEQUENCE [LARGE SCALE GENOMIC DNA]</scope>
    <source>
        <strain evidence="2 3">HB172195</strain>
    </source>
</reference>
<dbReference type="EMBL" id="SWLG01000005">
    <property type="protein sequence ID" value="TLS37656.1"/>
    <property type="molecule type" value="Genomic_DNA"/>
</dbReference>
<protein>
    <submittedName>
        <fullName evidence="2">Cytosolic protein</fullName>
    </submittedName>
</protein>
<feature type="region of interest" description="Disordered" evidence="1">
    <location>
        <begin position="123"/>
        <end position="158"/>
    </location>
</feature>
<organism evidence="2 3">
    <name type="scientific">Exobacillus caeni</name>
    <dbReference type="NCBI Taxonomy" id="2574798"/>
    <lineage>
        <taxon>Bacteria</taxon>
        <taxon>Bacillati</taxon>
        <taxon>Bacillota</taxon>
        <taxon>Bacilli</taxon>
        <taxon>Bacillales</taxon>
        <taxon>Guptibacillaceae</taxon>
        <taxon>Exobacillus</taxon>
    </lineage>
</organism>
<keyword evidence="3" id="KW-1185">Reference proteome</keyword>
<feature type="compositionally biased region" description="Low complexity" evidence="1">
    <location>
        <begin position="136"/>
        <end position="158"/>
    </location>
</feature>
<comment type="caution">
    <text evidence="2">The sequence shown here is derived from an EMBL/GenBank/DDBJ whole genome shotgun (WGS) entry which is preliminary data.</text>
</comment>
<dbReference type="OrthoDB" id="1655540at2"/>
<evidence type="ECO:0000313" key="3">
    <source>
        <dbReference type="Proteomes" id="UP000308230"/>
    </source>
</evidence>
<proteinExistence type="predicted"/>
<dbReference type="Pfam" id="PF14071">
    <property type="entry name" value="YlbD_coat"/>
    <property type="match status" value="1"/>
</dbReference>
<evidence type="ECO:0000313" key="2">
    <source>
        <dbReference type="EMBL" id="TLS37656.1"/>
    </source>
</evidence>
<evidence type="ECO:0000256" key="1">
    <source>
        <dbReference type="SAM" id="MobiDB-lite"/>
    </source>
</evidence>
<dbReference type="InterPro" id="IPR025953">
    <property type="entry name" value="YlbD_coat"/>
</dbReference>
<name>A0A5R9F5Q3_9BACL</name>